<evidence type="ECO:0000313" key="11">
    <source>
        <dbReference type="Proteomes" id="UP000612055"/>
    </source>
</evidence>
<dbReference type="SUPFAM" id="SSF103473">
    <property type="entry name" value="MFS general substrate transporter"/>
    <property type="match status" value="1"/>
</dbReference>
<dbReference type="EMBL" id="JAEHOE010000113">
    <property type="protein sequence ID" value="KAG2486352.1"/>
    <property type="molecule type" value="Genomic_DNA"/>
</dbReference>
<keyword evidence="4 8" id="KW-1133">Transmembrane helix</keyword>
<dbReference type="InterPro" id="IPR011701">
    <property type="entry name" value="MFS"/>
</dbReference>
<feature type="compositionally biased region" description="Acidic residues" evidence="7">
    <location>
        <begin position="594"/>
        <end position="608"/>
    </location>
</feature>
<feature type="transmembrane region" description="Helical" evidence="8">
    <location>
        <begin position="560"/>
        <end position="583"/>
    </location>
</feature>
<feature type="domain" description="Major facilitator superfamily (MFS) profile" evidence="9">
    <location>
        <begin position="1"/>
        <end position="588"/>
    </location>
</feature>
<accession>A0A835XN23</accession>
<feature type="transmembrane region" description="Helical" evidence="8">
    <location>
        <begin position="37"/>
        <end position="55"/>
    </location>
</feature>
<comment type="caution">
    <text evidence="10">The sequence shown here is derived from an EMBL/GenBank/DDBJ whole genome shotgun (WGS) entry which is preliminary data.</text>
</comment>
<dbReference type="PANTHER" id="PTHR23505">
    <property type="entry name" value="SPINSTER"/>
    <property type="match status" value="1"/>
</dbReference>
<feature type="compositionally biased region" description="Low complexity" evidence="7">
    <location>
        <begin position="248"/>
        <end position="261"/>
    </location>
</feature>
<dbReference type="PROSITE" id="PS50850">
    <property type="entry name" value="MFS"/>
    <property type="match status" value="1"/>
</dbReference>
<dbReference type="InterPro" id="IPR020846">
    <property type="entry name" value="MFS_dom"/>
</dbReference>
<gene>
    <name evidence="10" type="ORF">HYH03_014933</name>
</gene>
<feature type="transmembrane region" description="Helical" evidence="8">
    <location>
        <begin position="493"/>
        <end position="514"/>
    </location>
</feature>
<dbReference type="PANTHER" id="PTHR23505:SF52">
    <property type="entry name" value="MAJOR FACILITATOR SUPERFAMILY PROTEIN"/>
    <property type="match status" value="1"/>
</dbReference>
<evidence type="ECO:0000256" key="7">
    <source>
        <dbReference type="SAM" id="MobiDB-lite"/>
    </source>
</evidence>
<evidence type="ECO:0000313" key="10">
    <source>
        <dbReference type="EMBL" id="KAG2486352.1"/>
    </source>
</evidence>
<sequence>MGLFASNFITGDGDDGQPLGVKAAFGLSTLQLGALPALYALGMVVSSFLFAALASRFNSFRLIGAGLAAWALGAALTGAAAEYGMLAVARTLTGCGEAPLLTLTFTFVDDVAPPARKTLWFACLGLFPVLGSALGYVLAEPLTQALGWRGAFWLLAGCGLPLAGAALALPPVHLAAVGGGAGGRGRGRAQRGRAAGAQPGPGPGEEAGEQAAYGLLEGGPGAGGAGAGAGAHASPSLLRHRPAPLELVGVGVPGSPGSSGPAPSHTPALSQGQSGQRGRGGGGGGSRGSGGGEGCEGLRTPLTGGMANSSHAPSADLGPSSGAGGRRTPPSAASGPACPPGSSHALTPRPHHSDAGEGGAGAGAGGPPVRGWRCVLRRWRSAAAAGAGALLRHPACCLNNFGYAPVQWVFGLVSFWGPKALKEMYGMSGSGPELVIGAVTVASGLAGTLLGGWLLDAAGSSLRNGFALQAASVALALLFLELAFLAAASYAGFCVLLALGLTAVFASQAPSYALSMWTVPPQYRPLSQAQIILLQHLLGDVPSPPVTGALYGVTGSWRTAMGAACSYLVVGVVLFAAGAALAAAGRARDFREEVEGEEVGGELGEAEGAEGAGAGPGAGDSHELVGGRGGATSV</sequence>
<feature type="transmembrane region" description="Helical" evidence="8">
    <location>
        <begin position="119"/>
        <end position="139"/>
    </location>
</feature>
<name>A0A835XN23_9CHLO</name>
<keyword evidence="2" id="KW-0813">Transport</keyword>
<feature type="transmembrane region" description="Helical" evidence="8">
    <location>
        <begin position="87"/>
        <end position="107"/>
    </location>
</feature>
<evidence type="ECO:0000256" key="6">
    <source>
        <dbReference type="ARBA" id="ARBA00024338"/>
    </source>
</evidence>
<evidence type="ECO:0000256" key="8">
    <source>
        <dbReference type="SAM" id="Phobius"/>
    </source>
</evidence>
<comment type="subcellular location">
    <subcellularLocation>
        <location evidence="1">Membrane</location>
        <topology evidence="1">Multi-pass membrane protein</topology>
    </subcellularLocation>
</comment>
<proteinExistence type="inferred from homology"/>
<evidence type="ECO:0000256" key="4">
    <source>
        <dbReference type="ARBA" id="ARBA00022989"/>
    </source>
</evidence>
<dbReference type="GO" id="GO:0016020">
    <property type="term" value="C:membrane"/>
    <property type="evidence" value="ECO:0007669"/>
    <property type="project" value="UniProtKB-SubCell"/>
</dbReference>
<feature type="compositionally biased region" description="Gly residues" evidence="7">
    <location>
        <begin position="275"/>
        <end position="295"/>
    </location>
</feature>
<dbReference type="GO" id="GO:0022857">
    <property type="term" value="F:transmembrane transporter activity"/>
    <property type="evidence" value="ECO:0007669"/>
    <property type="project" value="InterPro"/>
</dbReference>
<organism evidence="10 11">
    <name type="scientific">Edaphochlamys debaryana</name>
    <dbReference type="NCBI Taxonomy" id="47281"/>
    <lineage>
        <taxon>Eukaryota</taxon>
        <taxon>Viridiplantae</taxon>
        <taxon>Chlorophyta</taxon>
        <taxon>core chlorophytes</taxon>
        <taxon>Chlorophyceae</taxon>
        <taxon>CS clade</taxon>
        <taxon>Chlamydomonadales</taxon>
        <taxon>Chlamydomonadales incertae sedis</taxon>
        <taxon>Edaphochlamys</taxon>
    </lineage>
</organism>
<evidence type="ECO:0000256" key="3">
    <source>
        <dbReference type="ARBA" id="ARBA00022692"/>
    </source>
</evidence>
<dbReference type="InterPro" id="IPR044770">
    <property type="entry name" value="MFS_spinster-like"/>
</dbReference>
<dbReference type="InterPro" id="IPR036259">
    <property type="entry name" value="MFS_trans_sf"/>
</dbReference>
<feature type="transmembrane region" description="Helical" evidence="8">
    <location>
        <begin position="434"/>
        <end position="454"/>
    </location>
</feature>
<keyword evidence="11" id="KW-1185">Reference proteome</keyword>
<comment type="similarity">
    <text evidence="6">Belongs to the major facilitator superfamily. Spinster (TC 2.A.1.49) family.</text>
</comment>
<keyword evidence="3 8" id="KW-0812">Transmembrane</keyword>
<dbReference type="AlphaFoldDB" id="A0A835XN23"/>
<dbReference type="Gene3D" id="1.20.1250.20">
    <property type="entry name" value="MFS general substrate transporter like domains"/>
    <property type="match status" value="2"/>
</dbReference>
<dbReference type="Pfam" id="PF07690">
    <property type="entry name" value="MFS_1"/>
    <property type="match status" value="1"/>
</dbReference>
<evidence type="ECO:0000259" key="9">
    <source>
        <dbReference type="PROSITE" id="PS50850"/>
    </source>
</evidence>
<feature type="compositionally biased region" description="Gly residues" evidence="7">
    <location>
        <begin position="216"/>
        <end position="229"/>
    </location>
</feature>
<feature type="transmembrane region" description="Helical" evidence="8">
    <location>
        <begin position="62"/>
        <end position="81"/>
    </location>
</feature>
<keyword evidence="5 8" id="KW-0472">Membrane</keyword>
<reference evidence="10" key="1">
    <citation type="journal article" date="2020" name="bioRxiv">
        <title>Comparative genomics of Chlamydomonas.</title>
        <authorList>
            <person name="Craig R.J."/>
            <person name="Hasan A.R."/>
            <person name="Ness R.W."/>
            <person name="Keightley P.D."/>
        </authorList>
    </citation>
    <scope>NUCLEOTIDE SEQUENCE</scope>
    <source>
        <strain evidence="10">CCAP 11/70</strain>
    </source>
</reference>
<evidence type="ECO:0000256" key="2">
    <source>
        <dbReference type="ARBA" id="ARBA00022448"/>
    </source>
</evidence>
<dbReference type="Proteomes" id="UP000612055">
    <property type="component" value="Unassembled WGS sequence"/>
</dbReference>
<protein>
    <recommendedName>
        <fullName evidence="9">Major facilitator superfamily (MFS) profile domain-containing protein</fullName>
    </recommendedName>
</protein>
<feature type="transmembrane region" description="Helical" evidence="8">
    <location>
        <begin position="466"/>
        <end position="486"/>
    </location>
</feature>
<feature type="region of interest" description="Disordered" evidence="7">
    <location>
        <begin position="179"/>
        <end position="367"/>
    </location>
</feature>
<feature type="compositionally biased region" description="Gly residues" evidence="7">
    <location>
        <begin position="356"/>
        <end position="367"/>
    </location>
</feature>
<feature type="region of interest" description="Disordered" evidence="7">
    <location>
        <begin position="593"/>
        <end position="634"/>
    </location>
</feature>
<feature type="compositionally biased region" description="Low complexity" evidence="7">
    <location>
        <begin position="329"/>
        <end position="345"/>
    </location>
</feature>
<evidence type="ECO:0000256" key="1">
    <source>
        <dbReference type="ARBA" id="ARBA00004141"/>
    </source>
</evidence>
<dbReference type="OrthoDB" id="548622at2759"/>
<evidence type="ECO:0000256" key="5">
    <source>
        <dbReference type="ARBA" id="ARBA00023136"/>
    </source>
</evidence>